<evidence type="ECO:0000313" key="3">
    <source>
        <dbReference type="Proteomes" id="UP000799324"/>
    </source>
</evidence>
<feature type="compositionally biased region" description="Polar residues" evidence="1">
    <location>
        <begin position="563"/>
        <end position="573"/>
    </location>
</feature>
<evidence type="ECO:0000313" key="2">
    <source>
        <dbReference type="EMBL" id="KAF2657723.1"/>
    </source>
</evidence>
<keyword evidence="3" id="KW-1185">Reference proteome</keyword>
<feature type="compositionally biased region" description="Polar residues" evidence="1">
    <location>
        <begin position="527"/>
        <end position="537"/>
    </location>
</feature>
<evidence type="ECO:0000256" key="1">
    <source>
        <dbReference type="SAM" id="MobiDB-lite"/>
    </source>
</evidence>
<feature type="compositionally biased region" description="Polar residues" evidence="1">
    <location>
        <begin position="142"/>
        <end position="152"/>
    </location>
</feature>
<feature type="region of interest" description="Disordered" evidence="1">
    <location>
        <begin position="527"/>
        <end position="587"/>
    </location>
</feature>
<dbReference type="Proteomes" id="UP000799324">
    <property type="component" value="Unassembled WGS sequence"/>
</dbReference>
<dbReference type="AlphaFoldDB" id="A0A6A6TFN7"/>
<feature type="compositionally biased region" description="Basic residues" evidence="1">
    <location>
        <begin position="578"/>
        <end position="587"/>
    </location>
</feature>
<gene>
    <name evidence="2" type="ORF">K491DRAFT_741288</name>
</gene>
<organism evidence="2 3">
    <name type="scientific">Lophiostoma macrostomum CBS 122681</name>
    <dbReference type="NCBI Taxonomy" id="1314788"/>
    <lineage>
        <taxon>Eukaryota</taxon>
        <taxon>Fungi</taxon>
        <taxon>Dikarya</taxon>
        <taxon>Ascomycota</taxon>
        <taxon>Pezizomycotina</taxon>
        <taxon>Dothideomycetes</taxon>
        <taxon>Pleosporomycetidae</taxon>
        <taxon>Pleosporales</taxon>
        <taxon>Lophiostomataceae</taxon>
        <taxon>Lophiostoma</taxon>
    </lineage>
</organism>
<accession>A0A6A6TFN7</accession>
<protein>
    <submittedName>
        <fullName evidence="2">Uncharacterized protein</fullName>
    </submittedName>
</protein>
<reference evidence="2" key="1">
    <citation type="journal article" date="2020" name="Stud. Mycol.">
        <title>101 Dothideomycetes genomes: a test case for predicting lifestyles and emergence of pathogens.</title>
        <authorList>
            <person name="Haridas S."/>
            <person name="Albert R."/>
            <person name="Binder M."/>
            <person name="Bloem J."/>
            <person name="Labutti K."/>
            <person name="Salamov A."/>
            <person name="Andreopoulos B."/>
            <person name="Baker S."/>
            <person name="Barry K."/>
            <person name="Bills G."/>
            <person name="Bluhm B."/>
            <person name="Cannon C."/>
            <person name="Castanera R."/>
            <person name="Culley D."/>
            <person name="Daum C."/>
            <person name="Ezra D."/>
            <person name="Gonzalez J."/>
            <person name="Henrissat B."/>
            <person name="Kuo A."/>
            <person name="Liang C."/>
            <person name="Lipzen A."/>
            <person name="Lutzoni F."/>
            <person name="Magnuson J."/>
            <person name="Mondo S."/>
            <person name="Nolan M."/>
            <person name="Ohm R."/>
            <person name="Pangilinan J."/>
            <person name="Park H.-J."/>
            <person name="Ramirez L."/>
            <person name="Alfaro M."/>
            <person name="Sun H."/>
            <person name="Tritt A."/>
            <person name="Yoshinaga Y."/>
            <person name="Zwiers L.-H."/>
            <person name="Turgeon B."/>
            <person name="Goodwin S."/>
            <person name="Spatafora J."/>
            <person name="Crous P."/>
            <person name="Grigoriev I."/>
        </authorList>
    </citation>
    <scope>NUCLEOTIDE SEQUENCE</scope>
    <source>
        <strain evidence="2">CBS 122681</strain>
    </source>
</reference>
<feature type="compositionally biased region" description="Polar residues" evidence="1">
    <location>
        <begin position="1"/>
        <end position="20"/>
    </location>
</feature>
<proteinExistence type="predicted"/>
<feature type="region of interest" description="Disordered" evidence="1">
    <location>
        <begin position="121"/>
        <end position="156"/>
    </location>
</feature>
<name>A0A6A6TFN7_9PLEO</name>
<dbReference type="EMBL" id="MU004322">
    <property type="protein sequence ID" value="KAF2657723.1"/>
    <property type="molecule type" value="Genomic_DNA"/>
</dbReference>
<feature type="region of interest" description="Disordered" evidence="1">
    <location>
        <begin position="1"/>
        <end position="24"/>
    </location>
</feature>
<sequence length="587" mass="65754">MTTIRGSISRAISPSPNNSFSEDRNFASHEWDTSAIVSLIQPSVKATSVTERLSPESFGSLQPRSHYYNVAAPTGVLQEKGKNLISVFSDSLKSPQLDEDIDRAGSTSELANIAVADLRADKTETPKNPNIPAPLELDGEPQTAQMHPTNQAKNEETREADMAKLANVIYEGKERLALLFSRELQESMKQYIEVKIERQSASENLDRYAFAYAKPLKAAEAVFHREQEQLDAIREELEEREPGCGAGTASELYVRQSAYNQATRKKETLAESYDAFRETDEHYQGLEQVKKSAEERHFAAQATVIELIEDACFREDPSHEEEEPEDADTSVVDEEIQEASVVSAEEEHTVSAEEASENQLEALDATTEDAIDESEDEEKARNDKLETAEWLVDMQKDRLKKAQECFEEYRLYSFEEEKQQFALDSGQDPESGELATDFGPVFLSKCMQLTKNIIREEELLEKYTADVRDLGGAVEDGKESNFGDIKSTCYDSEIERAWKMEVDRAYIWKWTVPGSPDGEIAETNNATEDIETVSSSREANDPSIVSDVTASDKHDKTLRKEQQTAGVSTTSGPSTSKKQSRKQKQKA</sequence>
<feature type="compositionally biased region" description="Basic and acidic residues" evidence="1">
    <location>
        <begin position="550"/>
        <end position="562"/>
    </location>
</feature>